<dbReference type="Proteomes" id="UP000054279">
    <property type="component" value="Unassembled WGS sequence"/>
</dbReference>
<evidence type="ECO:0000313" key="1">
    <source>
        <dbReference type="EMBL" id="KIJ37131.1"/>
    </source>
</evidence>
<proteinExistence type="predicted"/>
<gene>
    <name evidence="1" type="ORF">M422DRAFT_260521</name>
</gene>
<dbReference type="HOGENOM" id="CLU_2279296_0_0_1"/>
<organism evidence="1 2">
    <name type="scientific">Sphaerobolus stellatus (strain SS14)</name>
    <dbReference type="NCBI Taxonomy" id="990650"/>
    <lineage>
        <taxon>Eukaryota</taxon>
        <taxon>Fungi</taxon>
        <taxon>Dikarya</taxon>
        <taxon>Basidiomycota</taxon>
        <taxon>Agaricomycotina</taxon>
        <taxon>Agaricomycetes</taxon>
        <taxon>Phallomycetidae</taxon>
        <taxon>Geastrales</taxon>
        <taxon>Sphaerobolaceae</taxon>
        <taxon>Sphaerobolus</taxon>
    </lineage>
</organism>
<keyword evidence="2" id="KW-1185">Reference proteome</keyword>
<evidence type="ECO:0000313" key="2">
    <source>
        <dbReference type="Proteomes" id="UP000054279"/>
    </source>
</evidence>
<name>A0A0C9VII8_SPHS4</name>
<protein>
    <submittedName>
        <fullName evidence="1">Uncharacterized protein</fullName>
    </submittedName>
</protein>
<accession>A0A0C9VII8</accession>
<sequence>MSVILPKVVTDLTRRIRDLRGQRAMVTLSHASGATVRVTGGRIVQKRTLCQLAPGARKCQAAWSDLREMRDTSRGVPHFPHFRARQSGLLTVRVSLAVPTRSLPCALARGDNDRDRIEKD</sequence>
<reference evidence="1 2" key="1">
    <citation type="submission" date="2014-06" db="EMBL/GenBank/DDBJ databases">
        <title>Evolutionary Origins and Diversification of the Mycorrhizal Mutualists.</title>
        <authorList>
            <consortium name="DOE Joint Genome Institute"/>
            <consortium name="Mycorrhizal Genomics Consortium"/>
            <person name="Kohler A."/>
            <person name="Kuo A."/>
            <person name="Nagy L.G."/>
            <person name="Floudas D."/>
            <person name="Copeland A."/>
            <person name="Barry K.W."/>
            <person name="Cichocki N."/>
            <person name="Veneault-Fourrey C."/>
            <person name="LaButti K."/>
            <person name="Lindquist E.A."/>
            <person name="Lipzen A."/>
            <person name="Lundell T."/>
            <person name="Morin E."/>
            <person name="Murat C."/>
            <person name="Riley R."/>
            <person name="Ohm R."/>
            <person name="Sun H."/>
            <person name="Tunlid A."/>
            <person name="Henrissat B."/>
            <person name="Grigoriev I.V."/>
            <person name="Hibbett D.S."/>
            <person name="Martin F."/>
        </authorList>
    </citation>
    <scope>NUCLEOTIDE SEQUENCE [LARGE SCALE GENOMIC DNA]</scope>
    <source>
        <strain evidence="1 2">SS14</strain>
    </source>
</reference>
<dbReference type="AlphaFoldDB" id="A0A0C9VII8"/>
<dbReference type="EMBL" id="KN837172">
    <property type="protein sequence ID" value="KIJ37131.1"/>
    <property type="molecule type" value="Genomic_DNA"/>
</dbReference>